<protein>
    <recommendedName>
        <fullName evidence="3">Glycine cleavage system H protein</fullName>
    </recommendedName>
</protein>
<evidence type="ECO:0000256" key="3">
    <source>
        <dbReference type="HAMAP-Rule" id="MF_00272"/>
    </source>
</evidence>
<dbReference type="InterPro" id="IPR000089">
    <property type="entry name" value="Biotin_lipoyl"/>
</dbReference>
<dbReference type="InterPro" id="IPR017453">
    <property type="entry name" value="GCV_H_sub"/>
</dbReference>
<dbReference type="SUPFAM" id="SSF51230">
    <property type="entry name" value="Single hybrid motif"/>
    <property type="match status" value="1"/>
</dbReference>
<dbReference type="PROSITE" id="PS50968">
    <property type="entry name" value="BIOTINYL_LIPOYL"/>
    <property type="match status" value="1"/>
</dbReference>
<gene>
    <name evidence="3 5" type="primary">gcvH</name>
    <name evidence="5" type="ORF">Lsed01_01029</name>
</gene>
<dbReference type="HAMAP" id="MF_00272">
    <property type="entry name" value="GcvH"/>
    <property type="match status" value="1"/>
</dbReference>
<dbReference type="InterPro" id="IPR002930">
    <property type="entry name" value="GCV_H"/>
</dbReference>
<dbReference type="Gene3D" id="2.40.50.100">
    <property type="match status" value="1"/>
</dbReference>
<feature type="modified residue" description="N6-lipoyllysine" evidence="3">
    <location>
        <position position="67"/>
    </location>
</feature>
<reference evidence="5 6" key="1">
    <citation type="submission" date="2024-02" db="EMBL/GenBank/DDBJ databases">
        <title>Lysinimicrobium sediminis NBRC 112286.</title>
        <authorList>
            <person name="Ichikawa N."/>
            <person name="Katano-Makiyama Y."/>
            <person name="Hidaka K."/>
        </authorList>
    </citation>
    <scope>NUCLEOTIDE SEQUENCE [LARGE SCALE GENOMIC DNA]</scope>
    <source>
        <strain evidence="5 6">NBRC 112286</strain>
    </source>
</reference>
<organism evidence="5 6">
    <name type="scientific">Demequina sediminis</name>
    <dbReference type="NCBI Taxonomy" id="1930058"/>
    <lineage>
        <taxon>Bacteria</taxon>
        <taxon>Bacillati</taxon>
        <taxon>Actinomycetota</taxon>
        <taxon>Actinomycetes</taxon>
        <taxon>Micrococcales</taxon>
        <taxon>Demequinaceae</taxon>
        <taxon>Demequina</taxon>
    </lineage>
</organism>
<dbReference type="NCBIfam" id="TIGR00527">
    <property type="entry name" value="gcvH"/>
    <property type="match status" value="1"/>
</dbReference>
<proteinExistence type="inferred from homology"/>
<dbReference type="Proteomes" id="UP001426770">
    <property type="component" value="Unassembled WGS sequence"/>
</dbReference>
<dbReference type="NCBIfam" id="NF002270">
    <property type="entry name" value="PRK01202.1"/>
    <property type="match status" value="1"/>
</dbReference>
<evidence type="ECO:0000256" key="2">
    <source>
        <dbReference type="ARBA" id="ARBA00022823"/>
    </source>
</evidence>
<keyword evidence="2 3" id="KW-0450">Lipoyl</keyword>
<dbReference type="InterPro" id="IPR033753">
    <property type="entry name" value="GCV_H/Fam206"/>
</dbReference>
<keyword evidence="6" id="KW-1185">Reference proteome</keyword>
<dbReference type="InterPro" id="IPR011053">
    <property type="entry name" value="Single_hybrid_motif"/>
</dbReference>
<comment type="similarity">
    <text evidence="1 3">Belongs to the GcvH family.</text>
</comment>
<evidence type="ECO:0000313" key="5">
    <source>
        <dbReference type="EMBL" id="GAA5518599.1"/>
    </source>
</evidence>
<evidence type="ECO:0000259" key="4">
    <source>
        <dbReference type="PROSITE" id="PS50968"/>
    </source>
</evidence>
<comment type="cofactor">
    <cofactor evidence="3">
        <name>(R)-lipoate</name>
        <dbReference type="ChEBI" id="CHEBI:83088"/>
    </cofactor>
    <text evidence="3">Binds 1 lipoyl cofactor covalently.</text>
</comment>
<dbReference type="PANTHER" id="PTHR11715">
    <property type="entry name" value="GLYCINE CLEAVAGE SYSTEM H PROTEIN"/>
    <property type="match status" value="1"/>
</dbReference>
<comment type="function">
    <text evidence="3">The glycine cleavage system catalyzes the degradation of glycine. The H protein shuttles the methylamine group of glycine from the P protein to the T protein.</text>
</comment>
<evidence type="ECO:0000313" key="6">
    <source>
        <dbReference type="Proteomes" id="UP001426770"/>
    </source>
</evidence>
<evidence type="ECO:0000256" key="1">
    <source>
        <dbReference type="ARBA" id="ARBA00009249"/>
    </source>
</evidence>
<accession>A0ABP9WFW6</accession>
<comment type="caution">
    <text evidence="5">The sequence shown here is derived from an EMBL/GenBank/DDBJ whole genome shotgun (WGS) entry which is preliminary data.</text>
</comment>
<feature type="domain" description="Lipoyl-binding" evidence="4">
    <location>
        <begin position="26"/>
        <end position="108"/>
    </location>
</feature>
<name>A0ABP9WFW6_9MICO</name>
<dbReference type="CDD" id="cd06848">
    <property type="entry name" value="GCS_H"/>
    <property type="match status" value="1"/>
</dbReference>
<comment type="subunit">
    <text evidence="3">The glycine cleavage system is composed of four proteins: P, T, L and H.</text>
</comment>
<sequence length="127" mass="13131">MATVPEELAYSAEHEWVSGDTDAGVVVTVGITEHAAEALGDIVYVEAPRVGDTVVAGEVCGELESTKAVSELYSPVSGVVTAVNEALERAPEAINADAYGDGWIFKVELSESATDLLDAEAYAASVA</sequence>
<dbReference type="RefSeq" id="WP_286214396.1">
    <property type="nucleotide sequence ID" value="NZ_AP027736.1"/>
</dbReference>
<dbReference type="Pfam" id="PF01597">
    <property type="entry name" value="GCV_H"/>
    <property type="match status" value="1"/>
</dbReference>
<dbReference type="PROSITE" id="PS00189">
    <property type="entry name" value="LIPOYL"/>
    <property type="match status" value="1"/>
</dbReference>
<dbReference type="PANTHER" id="PTHR11715:SF3">
    <property type="entry name" value="GLYCINE CLEAVAGE SYSTEM H PROTEIN-RELATED"/>
    <property type="match status" value="1"/>
</dbReference>
<dbReference type="InterPro" id="IPR003016">
    <property type="entry name" value="2-oxoA_DH_lipoyl-BS"/>
</dbReference>
<dbReference type="EMBL" id="BAABRR010000004">
    <property type="protein sequence ID" value="GAA5518599.1"/>
    <property type="molecule type" value="Genomic_DNA"/>
</dbReference>